<dbReference type="AlphaFoldDB" id="A0A8S1CZS1"/>
<dbReference type="Proteomes" id="UP000494165">
    <property type="component" value="Unassembled WGS sequence"/>
</dbReference>
<feature type="transmembrane region" description="Helical" evidence="2">
    <location>
        <begin position="121"/>
        <end position="142"/>
    </location>
</feature>
<feature type="transmembrane region" description="Helical" evidence="2">
    <location>
        <begin position="277"/>
        <end position="297"/>
    </location>
</feature>
<name>A0A8S1CZS1_9INSE</name>
<feature type="transmembrane region" description="Helical" evidence="2">
    <location>
        <begin position="41"/>
        <end position="67"/>
    </location>
</feature>
<protein>
    <recommendedName>
        <fullName evidence="5">G-protein coupled receptors family 1 profile domain-containing protein</fullName>
    </recommendedName>
</protein>
<keyword evidence="2" id="KW-1133">Transmembrane helix</keyword>
<dbReference type="SUPFAM" id="SSF81321">
    <property type="entry name" value="Family A G protein-coupled receptor-like"/>
    <property type="match status" value="1"/>
</dbReference>
<feature type="compositionally biased region" description="Polar residues" evidence="1">
    <location>
        <begin position="206"/>
        <end position="219"/>
    </location>
</feature>
<evidence type="ECO:0000256" key="2">
    <source>
        <dbReference type="SAM" id="Phobius"/>
    </source>
</evidence>
<dbReference type="EMBL" id="CADEPI010000096">
    <property type="protein sequence ID" value="CAB3374320.1"/>
    <property type="molecule type" value="Genomic_DNA"/>
</dbReference>
<evidence type="ECO:0000256" key="1">
    <source>
        <dbReference type="SAM" id="MobiDB-lite"/>
    </source>
</evidence>
<dbReference type="CDD" id="cd00637">
    <property type="entry name" value="7tm_classA_rhodopsin-like"/>
    <property type="match status" value="1"/>
</dbReference>
<dbReference type="OrthoDB" id="8197891at2759"/>
<feature type="region of interest" description="Disordered" evidence="1">
    <location>
        <begin position="693"/>
        <end position="720"/>
    </location>
</feature>
<evidence type="ECO:0000313" key="4">
    <source>
        <dbReference type="Proteomes" id="UP000494165"/>
    </source>
</evidence>
<gene>
    <name evidence="3" type="ORF">CLODIP_2_CD05992</name>
</gene>
<feature type="transmembrane region" description="Helical" evidence="2">
    <location>
        <begin position="79"/>
        <end position="100"/>
    </location>
</feature>
<accession>A0A8S1CZS1</accession>
<keyword evidence="2" id="KW-0472">Membrane</keyword>
<dbReference type="Gene3D" id="1.20.1070.10">
    <property type="entry name" value="Rhodopsin 7-helix transmembrane proteins"/>
    <property type="match status" value="1"/>
</dbReference>
<comment type="caution">
    <text evidence="3">The sequence shown here is derived from an EMBL/GenBank/DDBJ whole genome shotgun (WGS) entry which is preliminary data.</text>
</comment>
<feature type="transmembrane region" description="Helical" evidence="2">
    <location>
        <begin position="6"/>
        <end position="29"/>
    </location>
</feature>
<feature type="transmembrane region" description="Helical" evidence="2">
    <location>
        <begin position="165"/>
        <end position="187"/>
    </location>
</feature>
<feature type="region of interest" description="Disordered" evidence="1">
    <location>
        <begin position="529"/>
        <end position="560"/>
    </location>
</feature>
<evidence type="ECO:0008006" key="5">
    <source>
        <dbReference type="Google" id="ProtNLM"/>
    </source>
</evidence>
<feature type="region of interest" description="Disordered" evidence="1">
    <location>
        <begin position="206"/>
        <end position="239"/>
    </location>
</feature>
<organism evidence="3 4">
    <name type="scientific">Cloeon dipterum</name>
    <dbReference type="NCBI Taxonomy" id="197152"/>
    <lineage>
        <taxon>Eukaryota</taxon>
        <taxon>Metazoa</taxon>
        <taxon>Ecdysozoa</taxon>
        <taxon>Arthropoda</taxon>
        <taxon>Hexapoda</taxon>
        <taxon>Insecta</taxon>
        <taxon>Pterygota</taxon>
        <taxon>Palaeoptera</taxon>
        <taxon>Ephemeroptera</taxon>
        <taxon>Pisciforma</taxon>
        <taxon>Baetidae</taxon>
        <taxon>Cloeon</taxon>
    </lineage>
</organism>
<feature type="compositionally biased region" description="Low complexity" evidence="1">
    <location>
        <begin position="542"/>
        <end position="554"/>
    </location>
</feature>
<sequence length="768" mass="84446">MTPENASWAGLAAGSPLVLVGLSWAVLILHAHRPLWRAVDVFLAALLGQGCVRQLLILYVALLQLLGAPRAASGVACSTAVWAVTALHALHAATLASLVLDRALSVRWPSRYRRHPRRDHVRYHVCVLAVIAGFVGLAAMFARPAFTNFRGDACAFLPHQLEPRFALFSASLHGVLAVATVVGALVVEIRRHSRLQRSTSDLRVLAQSDTGTASTQSGRSDARQPFGGPNTGETLHRFNSDTEGSMLSKMYGSSLLLTPPCHAWPNRTTSLPERLRWSTVLSVLALCYLVHHLPLLAMTIVGSWEPTLLPPWPLDSLALWAGLAQDCLLPLVLILSDANFGPWVRKIYQRPGAQLKVPPPLYPGLMSDLKPGPGRYLSPDPVDKRLSLSNGSLFPGGSGPILNNYQHGRGVTRYSRATCMGLAAREIRGYLSHASADNLNSLVAGPKPAVASNTWVQPGPTVMANNAKVQSNNRKAHKATSTACDSESDADFIEPIYASLSDEIGTMSSLGDAASRCCSVTTAANNDFIFHKGPTSQKKQHSQQPQQQQAPPSESSEDEIEVKKVNLEPRKHRVRQRYYHSSQLRALDSSSDEDVKVKQLSDEENNKRISIYNGNNKKRKAHRKVARRRSHVKKLPSSFSMNDLDQIETAVDSSNDLEVVFELPVKSESILSLYRLHFAEMNSPVLNKRESFNRKSSFSHRSPVPVKRSYSNRQQVPADKQPLGTVLSMDSLHSALTRNFSYLDSGELCRHGKMSHPDLQRTFVSDYI</sequence>
<evidence type="ECO:0000313" key="3">
    <source>
        <dbReference type="EMBL" id="CAB3374320.1"/>
    </source>
</evidence>
<proteinExistence type="predicted"/>
<reference evidence="3 4" key="1">
    <citation type="submission" date="2020-04" db="EMBL/GenBank/DDBJ databases">
        <authorList>
            <person name="Alioto T."/>
            <person name="Alioto T."/>
            <person name="Gomez Garrido J."/>
        </authorList>
    </citation>
    <scope>NUCLEOTIDE SEQUENCE [LARGE SCALE GENOMIC DNA]</scope>
</reference>
<keyword evidence="2" id="KW-0812">Transmembrane</keyword>
<keyword evidence="4" id="KW-1185">Reference proteome</keyword>